<feature type="domain" description="N-acetyltransferase" evidence="1">
    <location>
        <begin position="7"/>
        <end position="87"/>
    </location>
</feature>
<dbReference type="RefSeq" id="WP_302035685.1">
    <property type="nucleotide sequence ID" value="NZ_JAUKPO010000001.1"/>
</dbReference>
<proteinExistence type="predicted"/>
<evidence type="ECO:0000259" key="1">
    <source>
        <dbReference type="PROSITE" id="PS51729"/>
    </source>
</evidence>
<dbReference type="Gene3D" id="3.40.630.30">
    <property type="match status" value="1"/>
</dbReference>
<dbReference type="EMBL" id="JAUKPO010000001">
    <property type="protein sequence ID" value="MDO1444884.1"/>
    <property type="molecule type" value="Genomic_DNA"/>
</dbReference>
<dbReference type="InterPro" id="IPR031165">
    <property type="entry name" value="GNAT_YJDJ"/>
</dbReference>
<dbReference type="InterPro" id="IPR045057">
    <property type="entry name" value="Gcn5-rel_NAT"/>
</dbReference>
<evidence type="ECO:0000313" key="3">
    <source>
        <dbReference type="Proteomes" id="UP001168528"/>
    </source>
</evidence>
<comment type="caution">
    <text evidence="2">The sequence shown here is derived from an EMBL/GenBank/DDBJ whole genome shotgun (WGS) entry which is preliminary data.</text>
</comment>
<protein>
    <submittedName>
        <fullName evidence="2">N-acetyltransferase</fullName>
    </submittedName>
</protein>
<organism evidence="2 3">
    <name type="scientific">Rhodocytophaga aerolata</name>
    <dbReference type="NCBI Taxonomy" id="455078"/>
    <lineage>
        <taxon>Bacteria</taxon>
        <taxon>Pseudomonadati</taxon>
        <taxon>Bacteroidota</taxon>
        <taxon>Cytophagia</taxon>
        <taxon>Cytophagales</taxon>
        <taxon>Rhodocytophagaceae</taxon>
        <taxon>Rhodocytophaga</taxon>
    </lineage>
</organism>
<dbReference type="PROSITE" id="PS51729">
    <property type="entry name" value="GNAT_YJDJ"/>
    <property type="match status" value="1"/>
</dbReference>
<keyword evidence="3" id="KW-1185">Reference proteome</keyword>
<accession>A0ABT8QYH0</accession>
<dbReference type="PANTHER" id="PTHR31435:SF9">
    <property type="entry name" value="PROTEIN NATD1"/>
    <property type="match status" value="1"/>
</dbReference>
<dbReference type="PANTHER" id="PTHR31435">
    <property type="entry name" value="PROTEIN NATD1"/>
    <property type="match status" value="1"/>
</dbReference>
<gene>
    <name evidence="2" type="ORF">Q0590_01410</name>
</gene>
<dbReference type="Pfam" id="PF14542">
    <property type="entry name" value="Acetyltransf_CG"/>
    <property type="match status" value="1"/>
</dbReference>
<reference evidence="2" key="1">
    <citation type="submission" date="2023-07" db="EMBL/GenBank/DDBJ databases">
        <title>The genome sequence of Rhodocytophaga aerolata KACC 12507.</title>
        <authorList>
            <person name="Zhang X."/>
        </authorList>
    </citation>
    <scope>NUCLEOTIDE SEQUENCE</scope>
    <source>
        <strain evidence="2">KACC 12507</strain>
    </source>
</reference>
<evidence type="ECO:0000313" key="2">
    <source>
        <dbReference type="EMBL" id="MDO1444884.1"/>
    </source>
</evidence>
<dbReference type="Proteomes" id="UP001168528">
    <property type="component" value="Unassembled WGS sequence"/>
</dbReference>
<dbReference type="SUPFAM" id="SSF55729">
    <property type="entry name" value="Acyl-CoA N-acyltransferases (Nat)"/>
    <property type="match status" value="1"/>
</dbReference>
<name>A0ABT8QYH0_9BACT</name>
<dbReference type="InterPro" id="IPR016181">
    <property type="entry name" value="Acyl_CoA_acyltransferase"/>
</dbReference>
<sequence length="87" mass="10298">MMNVQVMHDKENQVFYADIQGQKAELVYKMPEESLIDFKRTFVPENLRSNEIGKQLVMAGLAYARQNNYRIITSCRFAEKYVHSQHR</sequence>